<dbReference type="RefSeq" id="WP_079600780.1">
    <property type="nucleotide sequence ID" value="NZ_LT670817.1"/>
</dbReference>
<evidence type="ECO:0000313" key="2">
    <source>
        <dbReference type="Proteomes" id="UP000189796"/>
    </source>
</evidence>
<reference evidence="1 2" key="1">
    <citation type="submission" date="2016-11" db="EMBL/GenBank/DDBJ databases">
        <authorList>
            <person name="Jaros S."/>
            <person name="Januszkiewicz K."/>
            <person name="Wedrychowicz H."/>
        </authorList>
    </citation>
    <scope>NUCLEOTIDE SEQUENCE [LARGE SCALE GENOMIC DNA]</scope>
    <source>
        <strain evidence="1 2">GAS138</strain>
    </source>
</reference>
<protein>
    <recommendedName>
        <fullName evidence="3">Cthe-2314-like HEPN domain-containing protein</fullName>
    </recommendedName>
</protein>
<name>A0A1M5JZW3_9BRAD</name>
<dbReference type="EMBL" id="LT670817">
    <property type="protein sequence ID" value="SHG45925.1"/>
    <property type="molecule type" value="Genomic_DNA"/>
</dbReference>
<organism evidence="1 2">
    <name type="scientific">Bradyrhizobium erythrophlei</name>
    <dbReference type="NCBI Taxonomy" id="1437360"/>
    <lineage>
        <taxon>Bacteria</taxon>
        <taxon>Pseudomonadati</taxon>
        <taxon>Pseudomonadota</taxon>
        <taxon>Alphaproteobacteria</taxon>
        <taxon>Hyphomicrobiales</taxon>
        <taxon>Nitrobacteraceae</taxon>
        <taxon>Bradyrhizobium</taxon>
    </lineage>
</organism>
<gene>
    <name evidence="1" type="ORF">SAMN05443248_1628</name>
</gene>
<accession>A0A1M5JZW3</accession>
<evidence type="ECO:0008006" key="3">
    <source>
        <dbReference type="Google" id="ProtNLM"/>
    </source>
</evidence>
<sequence length="177" mass="19795">MTVAGNPEWKDACAVIGEIALLYTALDHQVNHIVIEVMSLAPSPLLEPVVATLDTRQKIEMLKAHAKHIRQKDWKKAVQTHADRMERIARIRNAACHTPLVPKSKGGFEFAPAAASKLLKSITIIDREKYTSDRLTLEQVREAIPVAEKTLGGGENILDNFRKLRTEMARRKLISAK</sequence>
<proteinExistence type="predicted"/>
<dbReference type="OrthoDB" id="9947485at2"/>
<evidence type="ECO:0000313" key="1">
    <source>
        <dbReference type="EMBL" id="SHG45925.1"/>
    </source>
</evidence>
<dbReference type="Proteomes" id="UP000189796">
    <property type="component" value="Chromosome I"/>
</dbReference>
<dbReference type="AlphaFoldDB" id="A0A1M5JZW3"/>